<dbReference type="PANTHER" id="PTHR12027:SF81">
    <property type="entry name" value="WNT INHIBITOR OF DORSAL PROTEIN"/>
    <property type="match status" value="1"/>
</dbReference>
<dbReference type="GO" id="GO:0005125">
    <property type="term" value="F:cytokine activity"/>
    <property type="evidence" value="ECO:0007669"/>
    <property type="project" value="TreeGrafter"/>
</dbReference>
<dbReference type="CDD" id="cd19340">
    <property type="entry name" value="Wnt_Wnt8"/>
    <property type="match status" value="1"/>
</dbReference>
<dbReference type="Pfam" id="PF00110">
    <property type="entry name" value="wnt"/>
    <property type="match status" value="1"/>
</dbReference>
<gene>
    <name evidence="11" type="primary">wnt8a</name>
    <name evidence="11" type="ORF">TNCT_469931</name>
</gene>
<dbReference type="PROSITE" id="PS00246">
    <property type="entry name" value="WNT1"/>
    <property type="match status" value="1"/>
</dbReference>
<dbReference type="GO" id="GO:0045165">
    <property type="term" value="P:cell fate commitment"/>
    <property type="evidence" value="ECO:0007669"/>
    <property type="project" value="TreeGrafter"/>
</dbReference>
<keyword evidence="5" id="KW-0272">Extracellular matrix</keyword>
<keyword evidence="12" id="KW-1185">Reference proteome</keyword>
<dbReference type="PRINTS" id="PR01349">
    <property type="entry name" value="WNTPROTEIN"/>
</dbReference>
<comment type="similarity">
    <text evidence="2 10">Belongs to the Wnt family.</text>
</comment>
<dbReference type="GO" id="GO:0030182">
    <property type="term" value="P:neuron differentiation"/>
    <property type="evidence" value="ECO:0007669"/>
    <property type="project" value="TreeGrafter"/>
</dbReference>
<evidence type="ECO:0000256" key="6">
    <source>
        <dbReference type="ARBA" id="ARBA00022687"/>
    </source>
</evidence>
<keyword evidence="3 10" id="KW-0217">Developmental protein</keyword>
<dbReference type="InterPro" id="IPR018161">
    <property type="entry name" value="Wnt_CS"/>
</dbReference>
<dbReference type="AlphaFoldDB" id="A0A8X6M0C5"/>
<dbReference type="InterPro" id="IPR043158">
    <property type="entry name" value="Wnt_C"/>
</dbReference>
<dbReference type="EMBL" id="BMAO01018865">
    <property type="protein sequence ID" value="GFR26649.1"/>
    <property type="molecule type" value="Genomic_DNA"/>
</dbReference>
<dbReference type="PANTHER" id="PTHR12027">
    <property type="entry name" value="WNT RELATED"/>
    <property type="match status" value="1"/>
</dbReference>
<evidence type="ECO:0000256" key="10">
    <source>
        <dbReference type="RuleBase" id="RU003500"/>
    </source>
</evidence>
<dbReference type="GO" id="GO:0005615">
    <property type="term" value="C:extracellular space"/>
    <property type="evidence" value="ECO:0007669"/>
    <property type="project" value="TreeGrafter"/>
</dbReference>
<evidence type="ECO:0000256" key="1">
    <source>
        <dbReference type="ARBA" id="ARBA00004498"/>
    </source>
</evidence>
<sequence length="319" mass="36112">MALEATDTYAQSVLIAVERGMEECRHQFQWEPWGCPKSSFNVFSRSNKQPATKERAFLHAMISSSIVITLTRNCSQGDFKSCGCDVSKKGGMAGYKGWHWGGCSDHVKIGNRMAKHFLDKKENGRDLRALINLHNNRVGRMVVKKNMKRMCKCHGVSGSCEMQTCWMRVQDLRTIGDMLKEAYNNAQLFSTNSNGYNLPTIQMRRLDNSIPQLKTPEKLKIPKQQLAYMDLSPNYCIANESSGIPGTIGRICSKEDGKKISKAEKKSCRTLCRKCGHRVSMRSTVVSRTCKCKFHWCCNVKCKTCTEQVTQYTCAARED</sequence>
<dbReference type="GO" id="GO:0005109">
    <property type="term" value="F:frizzled binding"/>
    <property type="evidence" value="ECO:0007669"/>
    <property type="project" value="TreeGrafter"/>
</dbReference>
<dbReference type="SMART" id="SM00097">
    <property type="entry name" value="WNT1"/>
    <property type="match status" value="1"/>
</dbReference>
<keyword evidence="9" id="KW-0449">Lipoprotein</keyword>
<proteinExistence type="inferred from homology"/>
<keyword evidence="4" id="KW-0964">Secreted</keyword>
<organism evidence="11 12">
    <name type="scientific">Trichonephila clavata</name>
    <name type="common">Joro spider</name>
    <name type="synonym">Nephila clavata</name>
    <dbReference type="NCBI Taxonomy" id="2740835"/>
    <lineage>
        <taxon>Eukaryota</taxon>
        <taxon>Metazoa</taxon>
        <taxon>Ecdysozoa</taxon>
        <taxon>Arthropoda</taxon>
        <taxon>Chelicerata</taxon>
        <taxon>Arachnida</taxon>
        <taxon>Araneae</taxon>
        <taxon>Araneomorphae</taxon>
        <taxon>Entelegynae</taxon>
        <taxon>Araneoidea</taxon>
        <taxon>Nephilidae</taxon>
        <taxon>Trichonephila</taxon>
    </lineage>
</organism>
<protein>
    <recommendedName>
        <fullName evidence="10">Protein Wnt</fullName>
    </recommendedName>
</protein>
<dbReference type="Gene3D" id="3.30.2460.20">
    <property type="match status" value="1"/>
</dbReference>
<evidence type="ECO:0000313" key="12">
    <source>
        <dbReference type="Proteomes" id="UP000887116"/>
    </source>
</evidence>
<comment type="caution">
    <text evidence="11">The sequence shown here is derived from an EMBL/GenBank/DDBJ whole genome shotgun (WGS) entry which is preliminary data.</text>
</comment>
<keyword evidence="7" id="KW-1015">Disulfide bond</keyword>
<evidence type="ECO:0000313" key="11">
    <source>
        <dbReference type="EMBL" id="GFR26649.1"/>
    </source>
</evidence>
<evidence type="ECO:0000256" key="8">
    <source>
        <dbReference type="ARBA" id="ARBA00023180"/>
    </source>
</evidence>
<evidence type="ECO:0000256" key="4">
    <source>
        <dbReference type="ARBA" id="ARBA00022525"/>
    </source>
</evidence>
<reference evidence="11" key="1">
    <citation type="submission" date="2020-07" db="EMBL/GenBank/DDBJ databases">
        <title>Multicomponent nature underlies the extraordinary mechanical properties of spider dragline silk.</title>
        <authorList>
            <person name="Kono N."/>
            <person name="Nakamura H."/>
            <person name="Mori M."/>
            <person name="Yoshida Y."/>
            <person name="Ohtoshi R."/>
            <person name="Malay A.D."/>
            <person name="Moran D.A.P."/>
            <person name="Tomita M."/>
            <person name="Numata K."/>
            <person name="Arakawa K."/>
        </authorList>
    </citation>
    <scope>NUCLEOTIDE SEQUENCE</scope>
</reference>
<accession>A0A8X6M0C5</accession>
<evidence type="ECO:0000256" key="3">
    <source>
        <dbReference type="ARBA" id="ARBA00022473"/>
    </source>
</evidence>
<dbReference type="InterPro" id="IPR005817">
    <property type="entry name" value="Wnt"/>
</dbReference>
<comment type="subcellular location">
    <subcellularLocation>
        <location evidence="1 10">Secreted</location>
        <location evidence="1 10">Extracellular space</location>
        <location evidence="1 10">Extracellular matrix</location>
    </subcellularLocation>
</comment>
<dbReference type="FunFam" id="3.30.2460.20:FF:000003">
    <property type="entry name" value="Protein Wnt"/>
    <property type="match status" value="1"/>
</dbReference>
<evidence type="ECO:0000256" key="5">
    <source>
        <dbReference type="ARBA" id="ARBA00022530"/>
    </source>
</evidence>
<evidence type="ECO:0000256" key="7">
    <source>
        <dbReference type="ARBA" id="ARBA00023157"/>
    </source>
</evidence>
<keyword evidence="8" id="KW-0325">Glycoprotein</keyword>
<evidence type="ECO:0000256" key="9">
    <source>
        <dbReference type="ARBA" id="ARBA00023288"/>
    </source>
</evidence>
<evidence type="ECO:0000256" key="2">
    <source>
        <dbReference type="ARBA" id="ARBA00005683"/>
    </source>
</evidence>
<comment type="function">
    <text evidence="10">Ligand for members of the frizzled family of seven transmembrane receptors.</text>
</comment>
<name>A0A8X6M0C5_TRICU</name>
<dbReference type="GO" id="GO:0060070">
    <property type="term" value="P:canonical Wnt signaling pathway"/>
    <property type="evidence" value="ECO:0007669"/>
    <property type="project" value="TreeGrafter"/>
</dbReference>
<dbReference type="Proteomes" id="UP000887116">
    <property type="component" value="Unassembled WGS sequence"/>
</dbReference>
<dbReference type="OrthoDB" id="5945655at2759"/>
<keyword evidence="6 10" id="KW-0879">Wnt signaling pathway</keyword>